<evidence type="ECO:0000256" key="5">
    <source>
        <dbReference type="RuleBase" id="RU362075"/>
    </source>
</evidence>
<sequence>MHVVVVGAGIGGLAAAADLARQGVRVTVLERAAVAGGKMRHVQAGGAAIDGGPTVFTMRWIFSQLFADAGRRLEDALELHRAEILARHAWREGGRLDLFADVERSAEAIGDFAGAHDAQGFRDFAARSAEIFRTLQHSFIAAQRPSPLDLVRRVGRLDALWRTAPWATMWQALGTHFRDPRLRQLFGRYATYCGCSPFLAPATLMLVAHVEQDGVWLVQGGMRRVAEAIRDLAESQGATFRFNAEAREILVRGGRAAGVRLAGGEVLDADAVVFNGDVAALGQGLLGAAARGAARDTPREARSLSAVTWCMNAVTHGFPLSHHNVFFAEDYAAEFAAIFRARRITEAPTVYICAQDRGEEGGHAGVPYGTAERLLLLVNAPPDGDLADLSPDALEQLQHRSLALLQRCGLTIETSPANTTCTTPAGFHGLFPGTGGALYGRASHGATGTFARPGAASRLPGLFLAGGSVHPGPGIPMAAMSGRLAAARVLRALTPGGRSSRR</sequence>
<proteinExistence type="inferred from homology"/>
<gene>
    <name evidence="7" type="primary">crtI</name>
    <name evidence="7" type="ORF">HB662_07350</name>
</gene>
<dbReference type="RefSeq" id="WP_168048708.1">
    <property type="nucleotide sequence ID" value="NZ_JAATJR010000002.1"/>
</dbReference>
<reference evidence="7 8" key="1">
    <citation type="submission" date="2020-03" db="EMBL/GenBank/DDBJ databases">
        <title>Roseomonas selenitidurans sp. nov. isolated from soil.</title>
        <authorList>
            <person name="Liu H."/>
        </authorList>
    </citation>
    <scope>NUCLEOTIDE SEQUENCE [LARGE SCALE GENOMIC DNA]</scope>
    <source>
        <strain evidence="7 8">JCM 15073</strain>
    </source>
</reference>
<comment type="pathway">
    <text evidence="1 5">Carotenoid biosynthesis.</text>
</comment>
<dbReference type="InterPro" id="IPR002937">
    <property type="entry name" value="Amino_oxidase"/>
</dbReference>
<keyword evidence="4 5" id="KW-0560">Oxidoreductase</keyword>
<organism evidence="7 8">
    <name type="scientific">Falsiroseomonas frigidaquae</name>
    <dbReference type="NCBI Taxonomy" id="487318"/>
    <lineage>
        <taxon>Bacteria</taxon>
        <taxon>Pseudomonadati</taxon>
        <taxon>Pseudomonadota</taxon>
        <taxon>Alphaproteobacteria</taxon>
        <taxon>Acetobacterales</taxon>
        <taxon>Roseomonadaceae</taxon>
        <taxon>Falsiroseomonas</taxon>
    </lineage>
</organism>
<feature type="domain" description="Amine oxidase" evidence="6">
    <location>
        <begin position="10"/>
        <end position="490"/>
    </location>
</feature>
<evidence type="ECO:0000256" key="3">
    <source>
        <dbReference type="ARBA" id="ARBA00022746"/>
    </source>
</evidence>
<protein>
    <submittedName>
        <fullName evidence="7">Phytoene desaturase</fullName>
    </submittedName>
</protein>
<evidence type="ECO:0000256" key="4">
    <source>
        <dbReference type="ARBA" id="ARBA00023002"/>
    </source>
</evidence>
<evidence type="ECO:0000256" key="1">
    <source>
        <dbReference type="ARBA" id="ARBA00004829"/>
    </source>
</evidence>
<evidence type="ECO:0000259" key="6">
    <source>
        <dbReference type="Pfam" id="PF01593"/>
    </source>
</evidence>
<dbReference type="NCBIfam" id="NF045637">
    <property type="entry name" value="carotdesatCrtDProt"/>
    <property type="match status" value="1"/>
</dbReference>
<dbReference type="InterPro" id="IPR054841">
    <property type="entry name" value="carotdesatCrtD"/>
</dbReference>
<name>A0ABX1EWX6_9PROT</name>
<evidence type="ECO:0000313" key="8">
    <source>
        <dbReference type="Proteomes" id="UP000765160"/>
    </source>
</evidence>
<comment type="caution">
    <text evidence="7">The sequence shown here is derived from an EMBL/GenBank/DDBJ whole genome shotgun (WGS) entry which is preliminary data.</text>
</comment>
<dbReference type="Gene3D" id="3.50.50.60">
    <property type="entry name" value="FAD/NAD(P)-binding domain"/>
    <property type="match status" value="2"/>
</dbReference>
<evidence type="ECO:0000313" key="7">
    <source>
        <dbReference type="EMBL" id="NKE44588.1"/>
    </source>
</evidence>
<evidence type="ECO:0000256" key="2">
    <source>
        <dbReference type="ARBA" id="ARBA00006046"/>
    </source>
</evidence>
<dbReference type="PANTHER" id="PTHR43734">
    <property type="entry name" value="PHYTOENE DESATURASE"/>
    <property type="match status" value="1"/>
</dbReference>
<dbReference type="PRINTS" id="PR00419">
    <property type="entry name" value="ADXRDTASE"/>
</dbReference>
<dbReference type="SUPFAM" id="SSF51905">
    <property type="entry name" value="FAD/NAD(P)-binding domain"/>
    <property type="match status" value="1"/>
</dbReference>
<dbReference type="Pfam" id="PF01593">
    <property type="entry name" value="Amino_oxidase"/>
    <property type="match status" value="1"/>
</dbReference>
<dbReference type="NCBIfam" id="TIGR02734">
    <property type="entry name" value="crtI_fam"/>
    <property type="match status" value="1"/>
</dbReference>
<dbReference type="Proteomes" id="UP000765160">
    <property type="component" value="Unassembled WGS sequence"/>
</dbReference>
<accession>A0ABX1EWX6</accession>
<comment type="similarity">
    <text evidence="2 5">Belongs to the carotenoid/retinoid oxidoreductase family.</text>
</comment>
<dbReference type="InterPro" id="IPR036188">
    <property type="entry name" value="FAD/NAD-bd_sf"/>
</dbReference>
<dbReference type="PANTHER" id="PTHR43734:SF7">
    <property type="entry name" value="4,4'-DIAPONEUROSPORENE OXYGENASE"/>
    <property type="match status" value="1"/>
</dbReference>
<dbReference type="InterPro" id="IPR014105">
    <property type="entry name" value="Carotenoid/retinoid_OxRdtase"/>
</dbReference>
<dbReference type="EMBL" id="JAAVTX010000002">
    <property type="protein sequence ID" value="NKE44588.1"/>
    <property type="molecule type" value="Genomic_DNA"/>
</dbReference>
<keyword evidence="8" id="KW-1185">Reference proteome</keyword>
<keyword evidence="3 5" id="KW-0125">Carotenoid biosynthesis</keyword>